<dbReference type="AlphaFoldDB" id="A0A6L3YX61"/>
<evidence type="ECO:0000313" key="1">
    <source>
        <dbReference type="EMBL" id="KAB2690129.1"/>
    </source>
</evidence>
<evidence type="ECO:0000313" key="2">
    <source>
        <dbReference type="Proteomes" id="UP000481643"/>
    </source>
</evidence>
<accession>A0A6L3YX61</accession>
<dbReference type="EMBL" id="WBVX01000001">
    <property type="protein sequence ID" value="KAB2690129.1"/>
    <property type="molecule type" value="Genomic_DNA"/>
</dbReference>
<name>A0A6L3YX61_9HYPH</name>
<gene>
    <name evidence="1" type="ORF">F9L08_01270</name>
</gene>
<organism evidence="1 2">
    <name type="scientific">Brucella tritici</name>
    <dbReference type="NCBI Taxonomy" id="94626"/>
    <lineage>
        <taxon>Bacteria</taxon>
        <taxon>Pseudomonadati</taxon>
        <taxon>Pseudomonadota</taxon>
        <taxon>Alphaproteobacteria</taxon>
        <taxon>Hyphomicrobiales</taxon>
        <taxon>Brucellaceae</taxon>
        <taxon>Brucella/Ochrobactrum group</taxon>
        <taxon>Brucella</taxon>
    </lineage>
</organism>
<reference evidence="1 2" key="1">
    <citation type="submission" date="2019-09" db="EMBL/GenBank/DDBJ databases">
        <title>Taxonomic organization of the family Brucellaceae based on a phylogenomic approach.</title>
        <authorList>
            <person name="Leclercq S."/>
            <person name="Cloeckaert A."/>
            <person name="Zygmunt M.S."/>
        </authorList>
    </citation>
    <scope>NUCLEOTIDE SEQUENCE [LARGE SCALE GENOMIC DNA]</scope>
    <source>
        <strain evidence="1 2">WS1830</strain>
    </source>
</reference>
<protein>
    <submittedName>
        <fullName evidence="1">Uncharacterized protein</fullName>
    </submittedName>
</protein>
<proteinExistence type="predicted"/>
<dbReference type="RefSeq" id="WP_151650890.1">
    <property type="nucleotide sequence ID" value="NZ_WBVX01000001.1"/>
</dbReference>
<sequence length="148" mass="17333">MMQAKRLYGAEKTATTRASFERKIEEMSRVLSCWQKNGVRDQQFWPTSLAMLAAWEDDQKGIFRWKSNNVTKRNGVFGDLVNRYWNLQKKADRYLKKTARTNPDSALKHFNSVLIHQNTALIWNVMELRDALSRVDPENEALSRLPFP</sequence>
<comment type="caution">
    <text evidence="1">The sequence shown here is derived from an EMBL/GenBank/DDBJ whole genome shotgun (WGS) entry which is preliminary data.</text>
</comment>
<dbReference type="Proteomes" id="UP000481643">
    <property type="component" value="Unassembled WGS sequence"/>
</dbReference>